<dbReference type="PANTHER" id="PTHR37185">
    <property type="entry name" value="MEMBRANE PROTEIN"/>
    <property type="match status" value="1"/>
</dbReference>
<protein>
    <recommendedName>
        <fullName evidence="4">DUF2232 domain-containing protein</fullName>
    </recommendedName>
</protein>
<feature type="transmembrane region" description="Helical" evidence="1">
    <location>
        <begin position="252"/>
        <end position="278"/>
    </location>
</feature>
<comment type="caution">
    <text evidence="2">The sequence shown here is derived from an EMBL/GenBank/DDBJ whole genome shotgun (WGS) entry which is preliminary data.</text>
</comment>
<proteinExistence type="predicted"/>
<keyword evidence="1" id="KW-0472">Membrane</keyword>
<sequence length="297" mass="32936">MKNLLIVHHLHRNPAFLPHRPSSSFGPSTSLSLRLVSFPYSRAFSASISLSSFFLSKPRFRAFCVSNFPSSRTDEQRVVVAHTELEDLASDGAVYQKTLRLVECSMFAAVAGLAYLLSSSLAIENYFGCFFSLPIVISSMRWGVAAGRKTMVATTVLLLVLSGPVKASTYLLMHGLVGFTMGSLWRLQANWSLSIFLCTWVRAMGAMGYVLISSFLIRENILALITINIHASLTFILNSVGFNTVPSMPAIYALFSTLLLINCGFFVFLLHILYAVFLTRLGMKKSLRLPLWLEKAL</sequence>
<dbReference type="InterPro" id="IPR018710">
    <property type="entry name" value="DUF2232"/>
</dbReference>
<keyword evidence="3" id="KW-1185">Reference proteome</keyword>
<name>A0AAD3RZZ4_NEPGR</name>
<reference evidence="2" key="1">
    <citation type="submission" date="2023-05" db="EMBL/GenBank/DDBJ databases">
        <title>Nepenthes gracilis genome sequencing.</title>
        <authorList>
            <person name="Fukushima K."/>
        </authorList>
    </citation>
    <scope>NUCLEOTIDE SEQUENCE</scope>
    <source>
        <strain evidence="2">SING2019-196</strain>
    </source>
</reference>
<accession>A0AAD3RZZ4</accession>
<feature type="transmembrane region" description="Helical" evidence="1">
    <location>
        <begin position="191"/>
        <end position="212"/>
    </location>
</feature>
<evidence type="ECO:0000313" key="3">
    <source>
        <dbReference type="Proteomes" id="UP001279734"/>
    </source>
</evidence>
<dbReference type="Pfam" id="PF09991">
    <property type="entry name" value="DUF2232"/>
    <property type="match status" value="1"/>
</dbReference>
<evidence type="ECO:0000313" key="2">
    <source>
        <dbReference type="EMBL" id="GMH01840.1"/>
    </source>
</evidence>
<feature type="transmembrane region" description="Helical" evidence="1">
    <location>
        <begin position="156"/>
        <end position="179"/>
    </location>
</feature>
<feature type="transmembrane region" description="Helical" evidence="1">
    <location>
        <begin position="221"/>
        <end position="240"/>
    </location>
</feature>
<dbReference type="PANTHER" id="PTHR37185:SF3">
    <property type="entry name" value="MEMBRANE PROTEIN"/>
    <property type="match status" value="1"/>
</dbReference>
<gene>
    <name evidence="2" type="ORF">Nepgr_003679</name>
</gene>
<dbReference type="EMBL" id="BSYO01000003">
    <property type="protein sequence ID" value="GMH01840.1"/>
    <property type="molecule type" value="Genomic_DNA"/>
</dbReference>
<keyword evidence="1" id="KW-1133">Transmembrane helix</keyword>
<feature type="transmembrane region" description="Helical" evidence="1">
    <location>
        <begin position="123"/>
        <end position="144"/>
    </location>
</feature>
<dbReference type="Proteomes" id="UP001279734">
    <property type="component" value="Unassembled WGS sequence"/>
</dbReference>
<dbReference type="AlphaFoldDB" id="A0AAD3RZZ4"/>
<keyword evidence="1" id="KW-0812">Transmembrane</keyword>
<feature type="transmembrane region" description="Helical" evidence="1">
    <location>
        <begin position="98"/>
        <end position="117"/>
    </location>
</feature>
<evidence type="ECO:0000256" key="1">
    <source>
        <dbReference type="SAM" id="Phobius"/>
    </source>
</evidence>
<evidence type="ECO:0008006" key="4">
    <source>
        <dbReference type="Google" id="ProtNLM"/>
    </source>
</evidence>
<organism evidence="2 3">
    <name type="scientific">Nepenthes gracilis</name>
    <name type="common">Slender pitcher plant</name>
    <dbReference type="NCBI Taxonomy" id="150966"/>
    <lineage>
        <taxon>Eukaryota</taxon>
        <taxon>Viridiplantae</taxon>
        <taxon>Streptophyta</taxon>
        <taxon>Embryophyta</taxon>
        <taxon>Tracheophyta</taxon>
        <taxon>Spermatophyta</taxon>
        <taxon>Magnoliopsida</taxon>
        <taxon>eudicotyledons</taxon>
        <taxon>Gunneridae</taxon>
        <taxon>Pentapetalae</taxon>
        <taxon>Caryophyllales</taxon>
        <taxon>Nepenthaceae</taxon>
        <taxon>Nepenthes</taxon>
    </lineage>
</organism>